<gene>
    <name evidence="1" type="ORF">JOF53_001132</name>
</gene>
<evidence type="ECO:0000313" key="2">
    <source>
        <dbReference type="Proteomes" id="UP001519363"/>
    </source>
</evidence>
<evidence type="ECO:0000313" key="1">
    <source>
        <dbReference type="EMBL" id="MBP2472260.1"/>
    </source>
</evidence>
<dbReference type="RefSeq" id="WP_086783455.1">
    <property type="nucleotide sequence ID" value="NZ_JAGIOO010000001.1"/>
</dbReference>
<organism evidence="1 2">
    <name type="scientific">Crossiella equi</name>
    <dbReference type="NCBI Taxonomy" id="130796"/>
    <lineage>
        <taxon>Bacteria</taxon>
        <taxon>Bacillati</taxon>
        <taxon>Actinomycetota</taxon>
        <taxon>Actinomycetes</taxon>
        <taxon>Pseudonocardiales</taxon>
        <taxon>Pseudonocardiaceae</taxon>
        <taxon>Crossiella</taxon>
    </lineage>
</organism>
<evidence type="ECO:0008006" key="3">
    <source>
        <dbReference type="Google" id="ProtNLM"/>
    </source>
</evidence>
<reference evidence="1 2" key="1">
    <citation type="submission" date="2021-03" db="EMBL/GenBank/DDBJ databases">
        <title>Sequencing the genomes of 1000 actinobacteria strains.</title>
        <authorList>
            <person name="Klenk H.-P."/>
        </authorList>
    </citation>
    <scope>NUCLEOTIDE SEQUENCE [LARGE SCALE GENOMIC DNA]</scope>
    <source>
        <strain evidence="1 2">DSM 44580</strain>
    </source>
</reference>
<accession>A0ABS5A6N9</accession>
<comment type="caution">
    <text evidence="1">The sequence shown here is derived from an EMBL/GenBank/DDBJ whole genome shotgun (WGS) entry which is preliminary data.</text>
</comment>
<name>A0ABS5A6N9_9PSEU</name>
<proteinExistence type="predicted"/>
<keyword evidence="2" id="KW-1185">Reference proteome</keyword>
<dbReference type="Proteomes" id="UP001519363">
    <property type="component" value="Unassembled WGS sequence"/>
</dbReference>
<dbReference type="EMBL" id="JAGIOO010000001">
    <property type="protein sequence ID" value="MBP2472260.1"/>
    <property type="molecule type" value="Genomic_DNA"/>
</dbReference>
<protein>
    <recommendedName>
        <fullName evidence="3">TFIIB-type zinc ribbon-containing protein</fullName>
    </recommendedName>
</protein>
<sequence>MSTTTGTGHRFRDTRVRIYQFADQALVRCPACGGCATVLAQLGEPEVRRLRQGGLVTRRRLRCGACGLAKDRFQNWSCFGGPVDPYFRLPLWLQADCRGELLWALNREHLDYLESYVSARLREHEPGHFTLSLVARLPRWLTSAKNRDEVLRVLGRLRATLP</sequence>